<dbReference type="InterPro" id="IPR050343">
    <property type="entry name" value="RsuA_PseudoU_synthase"/>
</dbReference>
<dbReference type="Gene3D" id="3.30.70.580">
    <property type="entry name" value="Pseudouridine synthase I, catalytic domain, N-terminal subdomain"/>
    <property type="match status" value="1"/>
</dbReference>
<dbReference type="InterPro" id="IPR036986">
    <property type="entry name" value="S4_RNA-bd_sf"/>
</dbReference>
<evidence type="ECO:0000313" key="3">
    <source>
        <dbReference type="EMBL" id="TDQ82027.1"/>
    </source>
</evidence>
<dbReference type="PANTHER" id="PTHR47683:SF2">
    <property type="entry name" value="RNA-BINDING S4 DOMAIN-CONTAINING PROTEIN"/>
    <property type="match status" value="1"/>
</dbReference>
<organism evidence="3 4">
    <name type="scientific">Dongia mobilis</name>
    <dbReference type="NCBI Taxonomy" id="578943"/>
    <lineage>
        <taxon>Bacteria</taxon>
        <taxon>Pseudomonadati</taxon>
        <taxon>Pseudomonadota</taxon>
        <taxon>Alphaproteobacteria</taxon>
        <taxon>Rhodospirillales</taxon>
        <taxon>Dongiaceae</taxon>
        <taxon>Dongia</taxon>
    </lineage>
</organism>
<dbReference type="GO" id="GO:0001522">
    <property type="term" value="P:pseudouridine synthesis"/>
    <property type="evidence" value="ECO:0007669"/>
    <property type="project" value="InterPro"/>
</dbReference>
<proteinExistence type="predicted"/>
<dbReference type="InterPro" id="IPR006145">
    <property type="entry name" value="PsdUridine_synth_RsuA/RluA"/>
</dbReference>
<sequence length="238" mass="26112">MKLVKHLANLGYGSRKEVAALLRNGRITDAAGNELDADSEVAHHDIRLNGAPLDPDSQAVIMLHKPLGFTCSTRDPGRIIYDLLPMRWRLRKPAISPVGRLDRDTTGLLLLTADGAFLHRIISPKSNVPKVYEVTLARPMKGDEAALFASGTMMLESEEKPLLPAELVVIDPIHARLTLHEGRYHQVRRMFAATGNHVEALHRSVVGGIDLGDLAEGKWRELDAVEKARVILPQGAPA</sequence>
<feature type="domain" description="Pseudouridine synthase RsuA/RluA-like" evidence="2">
    <location>
        <begin position="60"/>
        <end position="193"/>
    </location>
</feature>
<evidence type="ECO:0000313" key="4">
    <source>
        <dbReference type="Proteomes" id="UP000295783"/>
    </source>
</evidence>
<evidence type="ECO:0000256" key="1">
    <source>
        <dbReference type="ARBA" id="ARBA00023235"/>
    </source>
</evidence>
<dbReference type="InterPro" id="IPR020103">
    <property type="entry name" value="PsdUridine_synth_cat_dom_sf"/>
</dbReference>
<accession>A0A4R6WR80</accession>
<evidence type="ECO:0000259" key="2">
    <source>
        <dbReference type="Pfam" id="PF00849"/>
    </source>
</evidence>
<dbReference type="Gene3D" id="3.10.290.10">
    <property type="entry name" value="RNA-binding S4 domain"/>
    <property type="match status" value="1"/>
</dbReference>
<dbReference type="NCBIfam" id="TIGR00093">
    <property type="entry name" value="pseudouridine synthase"/>
    <property type="match status" value="1"/>
</dbReference>
<dbReference type="AlphaFoldDB" id="A0A4R6WR80"/>
<comment type="caution">
    <text evidence="3">The sequence shown here is derived from an EMBL/GenBank/DDBJ whole genome shotgun (WGS) entry which is preliminary data.</text>
</comment>
<dbReference type="GO" id="GO:0140098">
    <property type="term" value="F:catalytic activity, acting on RNA"/>
    <property type="evidence" value="ECO:0007669"/>
    <property type="project" value="UniProtKB-ARBA"/>
</dbReference>
<dbReference type="GO" id="GO:0003723">
    <property type="term" value="F:RNA binding"/>
    <property type="evidence" value="ECO:0007669"/>
    <property type="project" value="InterPro"/>
</dbReference>
<dbReference type="EMBL" id="SNYW01000008">
    <property type="protein sequence ID" value="TDQ82027.1"/>
    <property type="molecule type" value="Genomic_DNA"/>
</dbReference>
<dbReference type="PANTHER" id="PTHR47683">
    <property type="entry name" value="PSEUDOURIDINE SYNTHASE FAMILY PROTEIN-RELATED"/>
    <property type="match status" value="1"/>
</dbReference>
<dbReference type="Pfam" id="PF00849">
    <property type="entry name" value="PseudoU_synth_2"/>
    <property type="match status" value="1"/>
</dbReference>
<name>A0A4R6WR80_9PROT</name>
<keyword evidence="1" id="KW-0413">Isomerase</keyword>
<protein>
    <submittedName>
        <fullName evidence="3">Ribosomal small subunit pseudouridine synthase A</fullName>
    </submittedName>
</protein>
<dbReference type="InterPro" id="IPR000748">
    <property type="entry name" value="PsdUridine_synth_RsuA/RluB/E/F"/>
</dbReference>
<dbReference type="OrthoDB" id="9807213at2"/>
<dbReference type="GO" id="GO:0009982">
    <property type="term" value="F:pseudouridine synthase activity"/>
    <property type="evidence" value="ECO:0007669"/>
    <property type="project" value="InterPro"/>
</dbReference>
<dbReference type="GO" id="GO:0006396">
    <property type="term" value="P:RNA processing"/>
    <property type="evidence" value="ECO:0007669"/>
    <property type="project" value="UniProtKB-ARBA"/>
</dbReference>
<dbReference type="Proteomes" id="UP000295783">
    <property type="component" value="Unassembled WGS sequence"/>
</dbReference>
<dbReference type="SUPFAM" id="SSF55120">
    <property type="entry name" value="Pseudouridine synthase"/>
    <property type="match status" value="1"/>
</dbReference>
<dbReference type="RefSeq" id="WP_133613345.1">
    <property type="nucleotide sequence ID" value="NZ_SNYW01000008.1"/>
</dbReference>
<dbReference type="Gene3D" id="3.30.70.1560">
    <property type="entry name" value="Alpha-L RNA-binding motif"/>
    <property type="match status" value="1"/>
</dbReference>
<dbReference type="CDD" id="cd02553">
    <property type="entry name" value="PseudoU_synth_RsuA"/>
    <property type="match status" value="1"/>
</dbReference>
<dbReference type="InterPro" id="IPR042092">
    <property type="entry name" value="PsdUridine_s_RsuA/RluB/E/F_cat"/>
</dbReference>
<keyword evidence="4" id="KW-1185">Reference proteome</keyword>
<gene>
    <name evidence="3" type="ORF">A8950_1847</name>
</gene>
<reference evidence="3 4" key="1">
    <citation type="submission" date="2019-03" db="EMBL/GenBank/DDBJ databases">
        <title>Genomic Encyclopedia of Type Strains, Phase III (KMG-III): the genomes of soil and plant-associated and newly described type strains.</title>
        <authorList>
            <person name="Whitman W."/>
        </authorList>
    </citation>
    <scope>NUCLEOTIDE SEQUENCE [LARGE SCALE GENOMIC DNA]</scope>
    <source>
        <strain evidence="3 4">CGMCC 1.7660</strain>
    </source>
</reference>
<dbReference type="InterPro" id="IPR020094">
    <property type="entry name" value="TruA/RsuA/RluB/E/F_N"/>
</dbReference>